<dbReference type="InterPro" id="IPR008792">
    <property type="entry name" value="PQQD"/>
</dbReference>
<evidence type="ECO:0000313" key="1">
    <source>
        <dbReference type="EMBL" id="MFC3174978.1"/>
    </source>
</evidence>
<keyword evidence="2" id="KW-1185">Reference proteome</keyword>
<dbReference type="EMBL" id="JBHRTQ010000010">
    <property type="protein sequence ID" value="MFC3174978.1"/>
    <property type="molecule type" value="Genomic_DNA"/>
</dbReference>
<sequence length="91" mass="9972">MNAMTRPITRIEDNYVETEIDEETVLMRLSDGDFFSLDGTGRAIWQAIDGTRDRDGIVALLAERFEAPLATLVADVDRFLADLAGAGLVSP</sequence>
<protein>
    <submittedName>
        <fullName evidence="1">PqqD family protein</fullName>
    </submittedName>
</protein>
<dbReference type="Proteomes" id="UP001595604">
    <property type="component" value="Unassembled WGS sequence"/>
</dbReference>
<dbReference type="Gene3D" id="1.10.10.1150">
    <property type="entry name" value="Coenzyme PQQ synthesis protein D (PqqD)"/>
    <property type="match status" value="1"/>
</dbReference>
<proteinExistence type="predicted"/>
<reference evidence="2" key="1">
    <citation type="journal article" date="2019" name="Int. J. Syst. Evol. Microbiol.">
        <title>The Global Catalogue of Microorganisms (GCM) 10K type strain sequencing project: providing services to taxonomists for standard genome sequencing and annotation.</title>
        <authorList>
            <consortium name="The Broad Institute Genomics Platform"/>
            <consortium name="The Broad Institute Genome Sequencing Center for Infectious Disease"/>
            <person name="Wu L."/>
            <person name="Ma J."/>
        </authorList>
    </citation>
    <scope>NUCLEOTIDE SEQUENCE [LARGE SCALE GENOMIC DNA]</scope>
    <source>
        <strain evidence="2">KCTC 42984</strain>
    </source>
</reference>
<organism evidence="1 2">
    <name type="scientific">Novosphingobium bradum</name>
    <dbReference type="NCBI Taxonomy" id="1737444"/>
    <lineage>
        <taxon>Bacteria</taxon>
        <taxon>Pseudomonadati</taxon>
        <taxon>Pseudomonadota</taxon>
        <taxon>Alphaproteobacteria</taxon>
        <taxon>Sphingomonadales</taxon>
        <taxon>Sphingomonadaceae</taxon>
        <taxon>Novosphingobium</taxon>
    </lineage>
</organism>
<gene>
    <name evidence="1" type="ORF">ACFOD9_12030</name>
</gene>
<evidence type="ECO:0000313" key="2">
    <source>
        <dbReference type="Proteomes" id="UP001595604"/>
    </source>
</evidence>
<accession>A0ABV7IQP2</accession>
<comment type="caution">
    <text evidence="1">The sequence shown here is derived from an EMBL/GenBank/DDBJ whole genome shotgun (WGS) entry which is preliminary data.</text>
</comment>
<name>A0ABV7IQP2_9SPHN</name>
<dbReference type="InterPro" id="IPR041881">
    <property type="entry name" value="PqqD_sf"/>
</dbReference>
<dbReference type="Pfam" id="PF05402">
    <property type="entry name" value="PqqD"/>
    <property type="match status" value="1"/>
</dbReference>